<organism evidence="1 2">
    <name type="scientific">Nyssa sinensis</name>
    <dbReference type="NCBI Taxonomy" id="561372"/>
    <lineage>
        <taxon>Eukaryota</taxon>
        <taxon>Viridiplantae</taxon>
        <taxon>Streptophyta</taxon>
        <taxon>Embryophyta</taxon>
        <taxon>Tracheophyta</taxon>
        <taxon>Spermatophyta</taxon>
        <taxon>Magnoliopsida</taxon>
        <taxon>eudicotyledons</taxon>
        <taxon>Gunneridae</taxon>
        <taxon>Pentapetalae</taxon>
        <taxon>asterids</taxon>
        <taxon>Cornales</taxon>
        <taxon>Nyssaceae</taxon>
        <taxon>Nyssa</taxon>
    </lineage>
</organism>
<dbReference type="OrthoDB" id="1748983at2759"/>
<dbReference type="EMBL" id="CM018037">
    <property type="protein sequence ID" value="KAA8539068.1"/>
    <property type="molecule type" value="Genomic_DNA"/>
</dbReference>
<protein>
    <recommendedName>
        <fullName evidence="3">Reverse transcriptase domain-containing protein</fullName>
    </recommendedName>
</protein>
<dbReference type="AlphaFoldDB" id="A0A5J5B904"/>
<sequence>MEKRGSSDIAGNNFYARTIVRSVGEICQHDSEDKGNAVACLNSQQNVHGMDDREGTVGEHLKSHAMEETEWRHSNDRNDSLVVTDSIAVDELDPVRSHSRCTFEPPSLPPILISGCGLCGNIETIKDSVSRPLLVGQVTDQVFNASSIKKSPINESQSLMVQGADALPNMSIKEPLLNEVIISDLSEAMFTLHSAYELQHFLKNKRGGKDGYVALKLDMNKVYDRVEWEFLGLIMDRSTSR</sequence>
<gene>
    <name evidence="1" type="ORF">F0562_025760</name>
</gene>
<proteinExistence type="predicted"/>
<dbReference type="Proteomes" id="UP000325577">
    <property type="component" value="Linkage Group LG14"/>
</dbReference>
<reference evidence="1 2" key="1">
    <citation type="submission" date="2019-09" db="EMBL/GenBank/DDBJ databases">
        <title>A chromosome-level genome assembly of the Chinese tupelo Nyssa sinensis.</title>
        <authorList>
            <person name="Yang X."/>
            <person name="Kang M."/>
            <person name="Yang Y."/>
            <person name="Xiong H."/>
            <person name="Wang M."/>
            <person name="Zhang Z."/>
            <person name="Wang Z."/>
            <person name="Wu H."/>
            <person name="Ma T."/>
            <person name="Liu J."/>
            <person name="Xi Z."/>
        </authorList>
    </citation>
    <scope>NUCLEOTIDE SEQUENCE [LARGE SCALE GENOMIC DNA]</scope>
    <source>
        <strain evidence="1">J267</strain>
        <tissue evidence="1">Leaf</tissue>
    </source>
</reference>
<name>A0A5J5B904_9ASTE</name>
<accession>A0A5J5B904</accession>
<evidence type="ECO:0000313" key="1">
    <source>
        <dbReference type="EMBL" id="KAA8539068.1"/>
    </source>
</evidence>
<keyword evidence="2" id="KW-1185">Reference proteome</keyword>
<evidence type="ECO:0008006" key="3">
    <source>
        <dbReference type="Google" id="ProtNLM"/>
    </source>
</evidence>
<evidence type="ECO:0000313" key="2">
    <source>
        <dbReference type="Proteomes" id="UP000325577"/>
    </source>
</evidence>